<dbReference type="PhylomeDB" id="D2A3A3"/>
<keyword evidence="3" id="KW-0677">Repeat</keyword>
<sequence length="384" mass="44437">MTICDSFEDFKNYPHKENLNKLMIGSESTTAKKSSVDLRTVLDFGYYYKLTDLYVINAIDNLELESGDSCSYTNLPLEYVTFYGNLFKTIEKYHFPVYAVKKFNLVNNNIEAIKSWAFADHHIENMDLSDNLMEDIEAGALPQTSVTKTIIIKNNKLTHIEVGSFPSSLEVLNLGWNKFRHIQDEIFENLLKLKELTLSHNNFKEIPRVNSLTQLVIFDMSFNAISTVSEGVFKDMKRLKFLDLSNNNIESPLLIQRLQIPVNQEITISLALNRLMKLDLTNVSLDEKTLVLYGNPWHCHLWTSLKTELSGHESQCDLKLSSRGNIPYCVSFRYNIYTMEYESKNEIDRFHQVVRSSMKNFECDLALPRNEWLSNVHYMVSCVA</sequence>
<accession>D2A3A3</accession>
<dbReference type="PANTHER" id="PTHR24373:SF275">
    <property type="entry name" value="TIR DOMAIN-CONTAINING PROTEIN"/>
    <property type="match status" value="1"/>
</dbReference>
<dbReference type="SMART" id="SM00369">
    <property type="entry name" value="LRR_TYP"/>
    <property type="match status" value="5"/>
</dbReference>
<evidence type="ECO:0000313" key="5">
    <source>
        <dbReference type="Proteomes" id="UP000007266"/>
    </source>
</evidence>
<evidence type="ECO:0000256" key="3">
    <source>
        <dbReference type="ARBA" id="ARBA00022737"/>
    </source>
</evidence>
<evidence type="ECO:0000256" key="1">
    <source>
        <dbReference type="ARBA" id="ARBA00022614"/>
    </source>
</evidence>
<proteinExistence type="predicted"/>
<dbReference type="Pfam" id="PF13855">
    <property type="entry name" value="LRR_8"/>
    <property type="match status" value="1"/>
</dbReference>
<dbReference type="InterPro" id="IPR032675">
    <property type="entry name" value="LRR_dom_sf"/>
</dbReference>
<organism evidence="4 5">
    <name type="scientific">Tribolium castaneum</name>
    <name type="common">Red flour beetle</name>
    <dbReference type="NCBI Taxonomy" id="7070"/>
    <lineage>
        <taxon>Eukaryota</taxon>
        <taxon>Metazoa</taxon>
        <taxon>Ecdysozoa</taxon>
        <taxon>Arthropoda</taxon>
        <taxon>Hexapoda</taxon>
        <taxon>Insecta</taxon>
        <taxon>Pterygota</taxon>
        <taxon>Neoptera</taxon>
        <taxon>Endopterygota</taxon>
        <taxon>Coleoptera</taxon>
        <taxon>Polyphaga</taxon>
        <taxon>Cucujiformia</taxon>
        <taxon>Tenebrionidae</taxon>
        <taxon>Tenebrionidae incertae sedis</taxon>
        <taxon>Tribolium</taxon>
    </lineage>
</organism>
<gene>
    <name evidence="4" type="primary">AUGUSTUS-3.0.2_07949</name>
    <name evidence="4" type="ORF">TcasGA2_TC007949</name>
</gene>
<dbReference type="InterPro" id="IPR003591">
    <property type="entry name" value="Leu-rich_rpt_typical-subtyp"/>
</dbReference>
<name>D2A3A3_TRICA</name>
<dbReference type="HOGENOM" id="CLU_678503_0_0_1"/>
<dbReference type="InterPro" id="IPR050328">
    <property type="entry name" value="Dev_Immune_Receptor"/>
</dbReference>
<dbReference type="SUPFAM" id="SSF52058">
    <property type="entry name" value="L domain-like"/>
    <property type="match status" value="1"/>
</dbReference>
<keyword evidence="2" id="KW-0732">Signal</keyword>
<dbReference type="PANTHER" id="PTHR24373">
    <property type="entry name" value="SLIT RELATED LEUCINE-RICH REPEAT NEURONAL PROTEIN"/>
    <property type="match status" value="1"/>
</dbReference>
<keyword evidence="5" id="KW-1185">Reference proteome</keyword>
<evidence type="ECO:0000313" key="4">
    <source>
        <dbReference type="EMBL" id="EFA02285.1"/>
    </source>
</evidence>
<dbReference type="Proteomes" id="UP000007266">
    <property type="component" value="Linkage group 4"/>
</dbReference>
<reference evidence="4 5" key="1">
    <citation type="journal article" date="2008" name="Nature">
        <title>The genome of the model beetle and pest Tribolium castaneum.</title>
        <authorList>
            <consortium name="Tribolium Genome Sequencing Consortium"/>
            <person name="Richards S."/>
            <person name="Gibbs R.A."/>
            <person name="Weinstock G.M."/>
            <person name="Brown S.J."/>
            <person name="Denell R."/>
            <person name="Beeman R.W."/>
            <person name="Gibbs R."/>
            <person name="Beeman R.W."/>
            <person name="Brown S.J."/>
            <person name="Bucher G."/>
            <person name="Friedrich M."/>
            <person name="Grimmelikhuijzen C.J."/>
            <person name="Klingler M."/>
            <person name="Lorenzen M."/>
            <person name="Richards S."/>
            <person name="Roth S."/>
            <person name="Schroder R."/>
            <person name="Tautz D."/>
            <person name="Zdobnov E.M."/>
            <person name="Muzny D."/>
            <person name="Gibbs R.A."/>
            <person name="Weinstock G.M."/>
            <person name="Attaway T."/>
            <person name="Bell S."/>
            <person name="Buhay C.J."/>
            <person name="Chandrabose M.N."/>
            <person name="Chavez D."/>
            <person name="Clerk-Blankenburg K.P."/>
            <person name="Cree A."/>
            <person name="Dao M."/>
            <person name="Davis C."/>
            <person name="Chacko J."/>
            <person name="Dinh H."/>
            <person name="Dugan-Rocha S."/>
            <person name="Fowler G."/>
            <person name="Garner T.T."/>
            <person name="Garnes J."/>
            <person name="Gnirke A."/>
            <person name="Hawes A."/>
            <person name="Hernandez J."/>
            <person name="Hines S."/>
            <person name="Holder M."/>
            <person name="Hume J."/>
            <person name="Jhangiani S.N."/>
            <person name="Joshi V."/>
            <person name="Khan Z.M."/>
            <person name="Jackson L."/>
            <person name="Kovar C."/>
            <person name="Kowis A."/>
            <person name="Lee S."/>
            <person name="Lewis L.R."/>
            <person name="Margolis J."/>
            <person name="Morgan M."/>
            <person name="Nazareth L.V."/>
            <person name="Nguyen N."/>
            <person name="Okwuonu G."/>
            <person name="Parker D."/>
            <person name="Richards S."/>
            <person name="Ruiz S.J."/>
            <person name="Santibanez J."/>
            <person name="Savard J."/>
            <person name="Scherer S.E."/>
            <person name="Schneider B."/>
            <person name="Sodergren E."/>
            <person name="Tautz D."/>
            <person name="Vattahil S."/>
            <person name="Villasana D."/>
            <person name="White C.S."/>
            <person name="Wright R."/>
            <person name="Park Y."/>
            <person name="Beeman R.W."/>
            <person name="Lord J."/>
            <person name="Oppert B."/>
            <person name="Lorenzen M."/>
            <person name="Brown S."/>
            <person name="Wang L."/>
            <person name="Savard J."/>
            <person name="Tautz D."/>
            <person name="Richards S."/>
            <person name="Weinstock G."/>
            <person name="Gibbs R.A."/>
            <person name="Liu Y."/>
            <person name="Worley K."/>
            <person name="Weinstock G."/>
            <person name="Elsik C.G."/>
            <person name="Reese J.T."/>
            <person name="Elhaik E."/>
            <person name="Landan G."/>
            <person name="Graur D."/>
            <person name="Arensburger P."/>
            <person name="Atkinson P."/>
            <person name="Beeman R.W."/>
            <person name="Beidler J."/>
            <person name="Brown S.J."/>
            <person name="Demuth J.P."/>
            <person name="Drury D.W."/>
            <person name="Du Y.Z."/>
            <person name="Fujiwara H."/>
            <person name="Lorenzen M."/>
            <person name="Maselli V."/>
            <person name="Osanai M."/>
            <person name="Park Y."/>
            <person name="Robertson H.M."/>
            <person name="Tu Z."/>
            <person name="Wang J.J."/>
            <person name="Wang S."/>
            <person name="Richards S."/>
            <person name="Song H."/>
            <person name="Zhang L."/>
            <person name="Sodergren E."/>
            <person name="Werner D."/>
            <person name="Stanke M."/>
            <person name="Morgenstern B."/>
            <person name="Solovyev V."/>
            <person name="Kosarev P."/>
            <person name="Brown G."/>
            <person name="Chen H.C."/>
            <person name="Ermolaeva O."/>
            <person name="Hlavina W."/>
            <person name="Kapustin Y."/>
            <person name="Kiryutin B."/>
            <person name="Kitts P."/>
            <person name="Maglott D."/>
            <person name="Pruitt K."/>
            <person name="Sapojnikov V."/>
            <person name="Souvorov A."/>
            <person name="Mackey A.J."/>
            <person name="Waterhouse R.M."/>
            <person name="Wyder S."/>
            <person name="Zdobnov E.M."/>
            <person name="Zdobnov E.M."/>
            <person name="Wyder S."/>
            <person name="Kriventseva E.V."/>
            <person name="Kadowaki T."/>
            <person name="Bork P."/>
            <person name="Aranda M."/>
            <person name="Bao R."/>
            <person name="Beermann A."/>
            <person name="Berns N."/>
            <person name="Bolognesi R."/>
            <person name="Bonneton F."/>
            <person name="Bopp D."/>
            <person name="Brown S.J."/>
            <person name="Bucher G."/>
            <person name="Butts T."/>
            <person name="Chaumot A."/>
            <person name="Denell R.E."/>
            <person name="Ferrier D.E."/>
            <person name="Friedrich M."/>
            <person name="Gordon C.M."/>
            <person name="Jindra M."/>
            <person name="Klingler M."/>
            <person name="Lan Q."/>
            <person name="Lattorff H.M."/>
            <person name="Laudet V."/>
            <person name="von Levetsow C."/>
            <person name="Liu Z."/>
            <person name="Lutz R."/>
            <person name="Lynch J.A."/>
            <person name="da Fonseca R.N."/>
            <person name="Posnien N."/>
            <person name="Reuter R."/>
            <person name="Roth S."/>
            <person name="Savard J."/>
            <person name="Schinko J.B."/>
            <person name="Schmitt C."/>
            <person name="Schoppmeier M."/>
            <person name="Schroder R."/>
            <person name="Shippy T.D."/>
            <person name="Simonnet F."/>
            <person name="Marques-Souza H."/>
            <person name="Tautz D."/>
            <person name="Tomoyasu Y."/>
            <person name="Trauner J."/>
            <person name="Van der Zee M."/>
            <person name="Vervoort M."/>
            <person name="Wittkopp N."/>
            <person name="Wimmer E.A."/>
            <person name="Yang X."/>
            <person name="Jones A.K."/>
            <person name="Sattelle D.B."/>
            <person name="Ebert P.R."/>
            <person name="Nelson D."/>
            <person name="Scott J.G."/>
            <person name="Beeman R.W."/>
            <person name="Muthukrishnan S."/>
            <person name="Kramer K.J."/>
            <person name="Arakane Y."/>
            <person name="Beeman R.W."/>
            <person name="Zhu Q."/>
            <person name="Hogenkamp D."/>
            <person name="Dixit R."/>
            <person name="Oppert B."/>
            <person name="Jiang H."/>
            <person name="Zou Z."/>
            <person name="Marshall J."/>
            <person name="Elpidina E."/>
            <person name="Vinokurov K."/>
            <person name="Oppert C."/>
            <person name="Zou Z."/>
            <person name="Evans J."/>
            <person name="Lu Z."/>
            <person name="Zhao P."/>
            <person name="Sumathipala N."/>
            <person name="Altincicek B."/>
            <person name="Vilcinskas A."/>
            <person name="Williams M."/>
            <person name="Hultmark D."/>
            <person name="Hetru C."/>
            <person name="Jiang H."/>
            <person name="Grimmelikhuijzen C.J."/>
            <person name="Hauser F."/>
            <person name="Cazzamali G."/>
            <person name="Williamson M."/>
            <person name="Park Y."/>
            <person name="Li B."/>
            <person name="Tanaka Y."/>
            <person name="Predel R."/>
            <person name="Neupert S."/>
            <person name="Schachtner J."/>
            <person name="Verleyen P."/>
            <person name="Raible F."/>
            <person name="Bork P."/>
            <person name="Friedrich M."/>
            <person name="Walden K.K."/>
            <person name="Robertson H.M."/>
            <person name="Angeli S."/>
            <person name="Foret S."/>
            <person name="Bucher G."/>
            <person name="Schuetz S."/>
            <person name="Maleszka R."/>
            <person name="Wimmer E.A."/>
            <person name="Beeman R.W."/>
            <person name="Lorenzen M."/>
            <person name="Tomoyasu Y."/>
            <person name="Miller S.C."/>
            <person name="Grossmann D."/>
            <person name="Bucher G."/>
        </authorList>
    </citation>
    <scope>NUCLEOTIDE SEQUENCE [LARGE SCALE GENOMIC DNA]</scope>
    <source>
        <strain evidence="4 5">Georgia GA2</strain>
    </source>
</reference>
<evidence type="ECO:0000256" key="2">
    <source>
        <dbReference type="ARBA" id="ARBA00022729"/>
    </source>
</evidence>
<dbReference type="PROSITE" id="PS51450">
    <property type="entry name" value="LRR"/>
    <property type="match status" value="2"/>
</dbReference>
<reference evidence="4 5" key="2">
    <citation type="journal article" date="2010" name="Nucleic Acids Res.">
        <title>BeetleBase in 2010: revisions to provide comprehensive genomic information for Tribolium castaneum.</title>
        <authorList>
            <person name="Kim H.S."/>
            <person name="Murphy T."/>
            <person name="Xia J."/>
            <person name="Caragea D."/>
            <person name="Park Y."/>
            <person name="Beeman R.W."/>
            <person name="Lorenzen M.D."/>
            <person name="Butcher S."/>
            <person name="Manak J.R."/>
            <person name="Brown S.J."/>
        </authorList>
    </citation>
    <scope>GENOME REANNOTATION</scope>
    <source>
        <strain evidence="4 5">Georgia GA2</strain>
    </source>
</reference>
<dbReference type="Pfam" id="PF13306">
    <property type="entry name" value="LRR_5"/>
    <property type="match status" value="1"/>
</dbReference>
<dbReference type="STRING" id="7070.D2A3A3"/>
<dbReference type="AlphaFoldDB" id="D2A3A3"/>
<dbReference type="InParanoid" id="D2A3A3"/>
<dbReference type="InterPro" id="IPR001611">
    <property type="entry name" value="Leu-rich_rpt"/>
</dbReference>
<dbReference type="InterPro" id="IPR026906">
    <property type="entry name" value="LRR_5"/>
</dbReference>
<dbReference type="EMBL" id="KQ971338">
    <property type="protein sequence ID" value="EFA02285.1"/>
    <property type="molecule type" value="Genomic_DNA"/>
</dbReference>
<dbReference type="eggNOG" id="KOG0472">
    <property type="taxonomic scope" value="Eukaryota"/>
</dbReference>
<dbReference type="Gene3D" id="3.80.10.10">
    <property type="entry name" value="Ribonuclease Inhibitor"/>
    <property type="match status" value="2"/>
</dbReference>
<keyword evidence="1" id="KW-0433">Leucine-rich repeat</keyword>
<protein>
    <submittedName>
        <fullName evidence="4">Leucine-rich repeat-containing protein 15-like Protein</fullName>
    </submittedName>
</protein>